<dbReference type="AlphaFoldDB" id="A0A3S5ITK1"/>
<evidence type="ECO:0000313" key="3">
    <source>
        <dbReference type="Proteomes" id="UP000284403"/>
    </source>
</evidence>
<proteinExistence type="predicted"/>
<dbReference type="EMBL" id="MKKU01000241">
    <property type="protein sequence ID" value="RNF18141.1"/>
    <property type="molecule type" value="Genomic_DNA"/>
</dbReference>
<feature type="compositionally biased region" description="Polar residues" evidence="1">
    <location>
        <begin position="1"/>
        <end position="10"/>
    </location>
</feature>
<accession>A0A3S5ITK1</accession>
<feature type="non-terminal residue" evidence="2">
    <location>
        <position position="1"/>
    </location>
</feature>
<dbReference type="GeneID" id="40318255"/>
<name>A0A3S5ITK1_9TRYP</name>
<sequence>EALEESTSAAGQREEWTGSEEPAEPEAPAESLPPVRRRGRPRKAAPAEPEALEESTSAAGQREEWTGSEEPAEPEAPAESFLQSGGAGGQERWRFPYKLSSLCGSALAFGWCMYVVPEYCSFNFCLAVPVFFVCL</sequence>
<gene>
    <name evidence="2" type="ORF">Tco025E_04644</name>
</gene>
<keyword evidence="3" id="KW-1185">Reference proteome</keyword>
<organism evidence="2 3">
    <name type="scientific">Trypanosoma conorhini</name>
    <dbReference type="NCBI Taxonomy" id="83891"/>
    <lineage>
        <taxon>Eukaryota</taxon>
        <taxon>Discoba</taxon>
        <taxon>Euglenozoa</taxon>
        <taxon>Kinetoplastea</taxon>
        <taxon>Metakinetoplastina</taxon>
        <taxon>Trypanosomatida</taxon>
        <taxon>Trypanosomatidae</taxon>
        <taxon>Trypanosoma</taxon>
    </lineage>
</organism>
<dbReference type="Proteomes" id="UP000284403">
    <property type="component" value="Unassembled WGS sequence"/>
</dbReference>
<evidence type="ECO:0000256" key="1">
    <source>
        <dbReference type="SAM" id="MobiDB-lite"/>
    </source>
</evidence>
<dbReference type="RefSeq" id="XP_029228384.1">
    <property type="nucleotide sequence ID" value="XM_029371554.1"/>
</dbReference>
<reference evidence="2 3" key="1">
    <citation type="journal article" date="2018" name="BMC Genomics">
        <title>Genomic comparison of Trypanosoma conorhini and Trypanosoma rangeli to Trypanosoma cruzi strains of high and low virulence.</title>
        <authorList>
            <person name="Bradwell K.R."/>
            <person name="Koparde V.N."/>
            <person name="Matveyev A.V."/>
            <person name="Serrano M.G."/>
            <person name="Alves J.M."/>
            <person name="Parikh H."/>
            <person name="Huang B."/>
            <person name="Lee V."/>
            <person name="Espinosa-Alvarez O."/>
            <person name="Ortiz P.A."/>
            <person name="Costa-Martins A.G."/>
            <person name="Teixeira M.M."/>
            <person name="Buck G.A."/>
        </authorList>
    </citation>
    <scope>NUCLEOTIDE SEQUENCE [LARGE SCALE GENOMIC DNA]</scope>
    <source>
        <strain evidence="2 3">025E</strain>
    </source>
</reference>
<protein>
    <submittedName>
        <fullName evidence="2">Uncharacterized protein</fullName>
    </submittedName>
</protein>
<feature type="region of interest" description="Disordered" evidence="1">
    <location>
        <begin position="1"/>
        <end position="88"/>
    </location>
</feature>
<comment type="caution">
    <text evidence="2">The sequence shown here is derived from an EMBL/GenBank/DDBJ whole genome shotgun (WGS) entry which is preliminary data.</text>
</comment>
<evidence type="ECO:0000313" key="2">
    <source>
        <dbReference type="EMBL" id="RNF18141.1"/>
    </source>
</evidence>